<organism evidence="4 5">
    <name type="scientific">Psittacicella hinzii</name>
    <dbReference type="NCBI Taxonomy" id="2028575"/>
    <lineage>
        <taxon>Bacteria</taxon>
        <taxon>Pseudomonadati</taxon>
        <taxon>Pseudomonadota</taxon>
        <taxon>Gammaproteobacteria</taxon>
        <taxon>Pasteurellales</taxon>
        <taxon>Psittacicellaceae</taxon>
        <taxon>Psittacicella</taxon>
    </lineage>
</organism>
<feature type="domain" description="TsaA-like" evidence="3">
    <location>
        <begin position="1"/>
        <end position="145"/>
    </location>
</feature>
<dbReference type="Gene3D" id="3.30.2310.10">
    <property type="entry name" value="YaeB-like"/>
    <property type="match status" value="1"/>
</dbReference>
<dbReference type="AlphaFoldDB" id="A0A3A1Y418"/>
<sequence>MKHIGQIRSLLTSKFSVPRQSNLVNEMVCQLELFPPYDNPQATMGLEGFTHLWLIGIFHENVEANNQERLMVRPPRLGGNQKVGVFASRSSFRPNNLSLSLVRLKEVRVNAQGKVSLILQGCDLVNGTPILDIKPYIPFADQPLAGQEVRAGYVQAPDFLLTSEVEVGANAEPQESSSVIEQIIDSKEKEVKGLDLLFASLEGVSWHLDLELISQLKLSPFAVDSLLNEQEQNELLEIFARVLADLSQAEEQKQVADQRATFSLALQSFATLTPEERVKVVYLSKLLAKLLILNPKPAYKNMQTVTAEYGMEFAGLNIRWQEQQDLLATPEKQETQPVGKTNNNQATTAREAVTREAVTREVVTKEASTVNSSKLFASNVGTRLIRLLEVAPLEARE</sequence>
<evidence type="ECO:0000256" key="1">
    <source>
        <dbReference type="ARBA" id="ARBA00022691"/>
    </source>
</evidence>
<dbReference type="PANTHER" id="PTHR12818:SF0">
    <property type="entry name" value="TRNA (ADENINE(37)-N6)-METHYLTRANSFERASE"/>
    <property type="match status" value="1"/>
</dbReference>
<dbReference type="Gene3D" id="2.40.30.70">
    <property type="entry name" value="YaeB-like"/>
    <property type="match status" value="1"/>
</dbReference>
<dbReference type="Proteomes" id="UP000265691">
    <property type="component" value="Unassembled WGS sequence"/>
</dbReference>
<dbReference type="RefSeq" id="WP_119525437.1">
    <property type="nucleotide sequence ID" value="NZ_NRHC01000073.1"/>
</dbReference>
<evidence type="ECO:0000313" key="4">
    <source>
        <dbReference type="EMBL" id="RIY31968.1"/>
    </source>
</evidence>
<keyword evidence="4" id="KW-0808">Transferase</keyword>
<dbReference type="PROSITE" id="PS51668">
    <property type="entry name" value="TSAA_2"/>
    <property type="match status" value="1"/>
</dbReference>
<dbReference type="EMBL" id="NRHC01000073">
    <property type="protein sequence ID" value="RIY31968.1"/>
    <property type="molecule type" value="Genomic_DNA"/>
</dbReference>
<dbReference type="PROSITE" id="PS01318">
    <property type="entry name" value="TSAA_1"/>
    <property type="match status" value="1"/>
</dbReference>
<dbReference type="PANTHER" id="PTHR12818">
    <property type="entry name" value="TRNA (ADENINE(37)-N6)-METHYLTRANSFERASE"/>
    <property type="match status" value="1"/>
</dbReference>
<proteinExistence type="inferred from homology"/>
<gene>
    <name evidence="4" type="primary">tsaA</name>
    <name evidence="4" type="ORF">CKF54_05880</name>
</gene>
<comment type="caution">
    <text evidence="4">The sequence shown here is derived from an EMBL/GenBank/DDBJ whole genome shotgun (WGS) entry which is preliminary data.</text>
</comment>
<name>A0A3A1Y418_9GAMM</name>
<dbReference type="NCBIfam" id="TIGR00104">
    <property type="entry name" value="tRNA_TsaA"/>
    <property type="match status" value="1"/>
</dbReference>
<comment type="similarity">
    <text evidence="2">Belongs to the tRNA methyltransferase O family.</text>
</comment>
<keyword evidence="4" id="KW-0489">Methyltransferase</keyword>
<dbReference type="InterPro" id="IPR041369">
    <property type="entry name" value="TrmO_C"/>
</dbReference>
<dbReference type="CDD" id="cd09281">
    <property type="entry name" value="UPF0066"/>
    <property type="match status" value="1"/>
</dbReference>
<dbReference type="InterPro" id="IPR036413">
    <property type="entry name" value="YaeB-like_sf"/>
</dbReference>
<dbReference type="Pfam" id="PF01980">
    <property type="entry name" value="TrmO_N"/>
    <property type="match status" value="1"/>
</dbReference>
<evidence type="ECO:0000256" key="2">
    <source>
        <dbReference type="ARBA" id="ARBA00033753"/>
    </source>
</evidence>
<dbReference type="SUPFAM" id="SSF118196">
    <property type="entry name" value="YaeB-like"/>
    <property type="match status" value="1"/>
</dbReference>
<keyword evidence="5" id="KW-1185">Reference proteome</keyword>
<dbReference type="Pfam" id="PF18389">
    <property type="entry name" value="TrmO_C"/>
    <property type="match status" value="1"/>
</dbReference>
<evidence type="ECO:0000259" key="3">
    <source>
        <dbReference type="PROSITE" id="PS51668"/>
    </source>
</evidence>
<dbReference type="GO" id="GO:0032259">
    <property type="term" value="P:methylation"/>
    <property type="evidence" value="ECO:0007669"/>
    <property type="project" value="UniProtKB-KW"/>
</dbReference>
<dbReference type="InterPro" id="IPR023368">
    <property type="entry name" value="UPF0066_cons_site"/>
</dbReference>
<keyword evidence="1" id="KW-0949">S-adenosyl-L-methionine</keyword>
<dbReference type="InterPro" id="IPR040372">
    <property type="entry name" value="YaeB-like"/>
</dbReference>
<protein>
    <submittedName>
        <fullName evidence="4">tRNA (N6-threonylcarbamoyladenosine(37)-N6)-methyltransferase TrmO</fullName>
    </submittedName>
</protein>
<evidence type="ECO:0000313" key="5">
    <source>
        <dbReference type="Proteomes" id="UP000265691"/>
    </source>
</evidence>
<dbReference type="OrthoDB" id="9804309at2"/>
<dbReference type="InterPro" id="IPR023370">
    <property type="entry name" value="TrmO-like_N"/>
</dbReference>
<dbReference type="GO" id="GO:0008168">
    <property type="term" value="F:methyltransferase activity"/>
    <property type="evidence" value="ECO:0007669"/>
    <property type="project" value="UniProtKB-KW"/>
</dbReference>
<reference evidence="4 5" key="1">
    <citation type="submission" date="2017-08" db="EMBL/GenBank/DDBJ databases">
        <title>Reclassification of Bisgaard taxon 37 and 44.</title>
        <authorList>
            <person name="Christensen H."/>
        </authorList>
    </citation>
    <scope>NUCLEOTIDE SEQUENCE [LARGE SCALE GENOMIC DNA]</scope>
    <source>
        <strain evidence="4 5">B96_3</strain>
    </source>
</reference>
<dbReference type="InterPro" id="IPR036414">
    <property type="entry name" value="YaeB_N_sf"/>
</dbReference>
<accession>A0A3A1Y418</accession>